<reference evidence="1 2" key="1">
    <citation type="journal article" date="2023" name="Plants (Basel)">
        <title>Bridging the Gap: Combining Genomics and Transcriptomics Approaches to Understand Stylosanthes scabra, an Orphan Legume from the Brazilian Caatinga.</title>
        <authorList>
            <person name="Ferreira-Neto J.R.C."/>
            <person name="da Silva M.D."/>
            <person name="Binneck E."/>
            <person name="de Melo N.F."/>
            <person name="da Silva R.H."/>
            <person name="de Melo A.L.T.M."/>
            <person name="Pandolfi V."/>
            <person name="Bustamante F.O."/>
            <person name="Brasileiro-Vidal A.C."/>
            <person name="Benko-Iseppon A.M."/>
        </authorList>
    </citation>
    <scope>NUCLEOTIDE SEQUENCE [LARGE SCALE GENOMIC DNA]</scope>
    <source>
        <tissue evidence="1">Leaves</tissue>
    </source>
</reference>
<name>A0ABU6RZ41_9FABA</name>
<keyword evidence="2" id="KW-1185">Reference proteome</keyword>
<evidence type="ECO:0000313" key="1">
    <source>
        <dbReference type="EMBL" id="MED6129050.1"/>
    </source>
</evidence>
<proteinExistence type="predicted"/>
<comment type="caution">
    <text evidence="1">The sequence shown here is derived from an EMBL/GenBank/DDBJ whole genome shotgun (WGS) entry which is preliminary data.</text>
</comment>
<gene>
    <name evidence="1" type="ORF">PIB30_103922</name>
</gene>
<dbReference type="Proteomes" id="UP001341840">
    <property type="component" value="Unassembled WGS sequence"/>
</dbReference>
<feature type="non-terminal residue" evidence="1">
    <location>
        <position position="57"/>
    </location>
</feature>
<accession>A0ABU6RZ41</accession>
<organism evidence="1 2">
    <name type="scientific">Stylosanthes scabra</name>
    <dbReference type="NCBI Taxonomy" id="79078"/>
    <lineage>
        <taxon>Eukaryota</taxon>
        <taxon>Viridiplantae</taxon>
        <taxon>Streptophyta</taxon>
        <taxon>Embryophyta</taxon>
        <taxon>Tracheophyta</taxon>
        <taxon>Spermatophyta</taxon>
        <taxon>Magnoliopsida</taxon>
        <taxon>eudicotyledons</taxon>
        <taxon>Gunneridae</taxon>
        <taxon>Pentapetalae</taxon>
        <taxon>rosids</taxon>
        <taxon>fabids</taxon>
        <taxon>Fabales</taxon>
        <taxon>Fabaceae</taxon>
        <taxon>Papilionoideae</taxon>
        <taxon>50 kb inversion clade</taxon>
        <taxon>dalbergioids sensu lato</taxon>
        <taxon>Dalbergieae</taxon>
        <taxon>Pterocarpus clade</taxon>
        <taxon>Stylosanthes</taxon>
    </lineage>
</organism>
<dbReference type="EMBL" id="JASCZI010033685">
    <property type="protein sequence ID" value="MED6129050.1"/>
    <property type="molecule type" value="Genomic_DNA"/>
</dbReference>
<protein>
    <submittedName>
        <fullName evidence="1">Uncharacterized protein</fullName>
    </submittedName>
</protein>
<feature type="non-terminal residue" evidence="1">
    <location>
        <position position="1"/>
    </location>
</feature>
<evidence type="ECO:0000313" key="2">
    <source>
        <dbReference type="Proteomes" id="UP001341840"/>
    </source>
</evidence>
<sequence>LYFVLSNLGAYPVRIVGEKPDRMYTNLHVDSGDSIVETIPNNGLRKHSKSLTISALP</sequence>